<keyword evidence="1" id="KW-0012">Acyltransferase</keyword>
<gene>
    <name evidence="1" type="ORF">ACFSSE_01540</name>
</gene>
<dbReference type="InterPro" id="IPR013024">
    <property type="entry name" value="GGCT-like"/>
</dbReference>
<dbReference type="EC" id="2.3.2.-" evidence="1"/>
<dbReference type="SUPFAM" id="SSF110857">
    <property type="entry name" value="Gamma-glutamyl cyclotransferase-like"/>
    <property type="match status" value="1"/>
</dbReference>
<dbReference type="RefSeq" id="WP_379040894.1">
    <property type="nucleotide sequence ID" value="NZ_JBHSKW010000005.1"/>
</dbReference>
<organism evidence="1 2">
    <name type="scientific">Pedobacter alpinus</name>
    <dbReference type="NCBI Taxonomy" id="1590643"/>
    <lineage>
        <taxon>Bacteria</taxon>
        <taxon>Pseudomonadati</taxon>
        <taxon>Bacteroidota</taxon>
        <taxon>Sphingobacteriia</taxon>
        <taxon>Sphingobacteriales</taxon>
        <taxon>Sphingobacteriaceae</taxon>
        <taxon>Pedobacter</taxon>
    </lineage>
</organism>
<proteinExistence type="predicted"/>
<evidence type="ECO:0000313" key="1">
    <source>
        <dbReference type="EMBL" id="MFD2730376.1"/>
    </source>
</evidence>
<sequence>MENTFLYFGYGSGLNLTMVEFRVNEPVKLMDKGELKNYAFRFSRKNPDGSARGNLQPAENEYTLGLLYQIDEKKFEQLSQTEPEYNLKEFDIITENGVVKAFAFICSHCETGIYPDLKYVENIISDAIAHNFPEDYIEKIRSQAPAK</sequence>
<protein>
    <submittedName>
        <fullName evidence="1">Gamma-glutamylcyclotransferase family protein</fullName>
        <ecNumber evidence="1">2.3.2.-</ecNumber>
    </submittedName>
</protein>
<dbReference type="Gene3D" id="3.10.490.10">
    <property type="entry name" value="Gamma-glutamyl cyclotransferase-like"/>
    <property type="match status" value="1"/>
</dbReference>
<dbReference type="CDD" id="cd06661">
    <property type="entry name" value="GGCT_like"/>
    <property type="match status" value="1"/>
</dbReference>
<name>A0ABW5TM49_9SPHI</name>
<reference evidence="2" key="1">
    <citation type="journal article" date="2019" name="Int. J. Syst. Evol. Microbiol.">
        <title>The Global Catalogue of Microorganisms (GCM) 10K type strain sequencing project: providing services to taxonomists for standard genome sequencing and annotation.</title>
        <authorList>
            <consortium name="The Broad Institute Genomics Platform"/>
            <consortium name="The Broad Institute Genome Sequencing Center for Infectious Disease"/>
            <person name="Wu L."/>
            <person name="Ma J."/>
        </authorList>
    </citation>
    <scope>NUCLEOTIDE SEQUENCE [LARGE SCALE GENOMIC DNA]</scope>
    <source>
        <strain evidence="2">KCTC 42456</strain>
    </source>
</reference>
<keyword evidence="1" id="KW-0808">Transferase</keyword>
<comment type="caution">
    <text evidence="1">The sequence shown here is derived from an EMBL/GenBank/DDBJ whole genome shotgun (WGS) entry which is preliminary data.</text>
</comment>
<dbReference type="EMBL" id="JBHULV010000008">
    <property type="protein sequence ID" value="MFD2730376.1"/>
    <property type="molecule type" value="Genomic_DNA"/>
</dbReference>
<dbReference type="Proteomes" id="UP001597546">
    <property type="component" value="Unassembled WGS sequence"/>
</dbReference>
<dbReference type="GO" id="GO:0016746">
    <property type="term" value="F:acyltransferase activity"/>
    <property type="evidence" value="ECO:0007669"/>
    <property type="project" value="UniProtKB-KW"/>
</dbReference>
<dbReference type="InterPro" id="IPR036568">
    <property type="entry name" value="GGCT-like_sf"/>
</dbReference>
<evidence type="ECO:0000313" key="2">
    <source>
        <dbReference type="Proteomes" id="UP001597546"/>
    </source>
</evidence>
<keyword evidence="2" id="KW-1185">Reference proteome</keyword>
<accession>A0ABW5TM49</accession>